<dbReference type="EMBL" id="KF433597">
    <property type="protein sequence ID" value="AII97919.1"/>
    <property type="molecule type" value="mRNA"/>
</dbReference>
<dbReference type="SUPFAM" id="SSF56317">
    <property type="entry name" value="Carbon-nitrogen hydrolase"/>
    <property type="match status" value="1"/>
</dbReference>
<dbReference type="AlphaFoldDB" id="A0A076L075"/>
<accession>A0A076L075</accession>
<feature type="chain" id="PRO_5007376442" evidence="1">
    <location>
        <begin position="22"/>
        <end position="124"/>
    </location>
</feature>
<proteinExistence type="evidence at transcript level"/>
<dbReference type="PANTHER" id="PTHR10609">
    <property type="entry name" value="BIOTINIDASE-RELATED"/>
    <property type="match status" value="1"/>
</dbReference>
<protein>
    <submittedName>
        <fullName evidence="2">BLTX472</fullName>
    </submittedName>
    <submittedName>
        <fullName evidence="3">BLTX556</fullName>
    </submittedName>
</protein>
<evidence type="ECO:0000313" key="3">
    <source>
        <dbReference type="EMBL" id="AII97919.1"/>
    </source>
</evidence>
<dbReference type="InterPro" id="IPR040154">
    <property type="entry name" value="Biotinidase/VNN"/>
</dbReference>
<sequence length="124" mass="13606">MIAALLSLTAFLAGELSSVKSDGDFYTAAVYEHARYDSATDSAQVIIQRNLANYTIATEIAKSKGADCIVFPEYGVFSPGERSQLKRFLEDIPDPKASRVNPCEESETYSDRPILYALSCLAKK</sequence>
<name>A0A076L075_NEPPI</name>
<dbReference type="EMBL" id="KF433519">
    <property type="protein sequence ID" value="AII97843.1"/>
    <property type="molecule type" value="mRNA"/>
</dbReference>
<feature type="signal peptide" evidence="1">
    <location>
        <begin position="1"/>
        <end position="21"/>
    </location>
</feature>
<evidence type="ECO:0000313" key="2">
    <source>
        <dbReference type="EMBL" id="AII97843.1"/>
    </source>
</evidence>
<keyword evidence="1" id="KW-0732">Signal</keyword>
<dbReference type="PANTHER" id="PTHR10609:SF27">
    <property type="entry name" value="CN HYDROLASE DOMAIN-CONTAINING PROTEIN-RELATED"/>
    <property type="match status" value="1"/>
</dbReference>
<organism evidence="2">
    <name type="scientific">Nephila pilipes</name>
    <name type="common">Giant wood spider</name>
    <name type="synonym">Nephila maculata</name>
    <dbReference type="NCBI Taxonomy" id="299642"/>
    <lineage>
        <taxon>Eukaryota</taxon>
        <taxon>Metazoa</taxon>
        <taxon>Ecdysozoa</taxon>
        <taxon>Arthropoda</taxon>
        <taxon>Chelicerata</taxon>
        <taxon>Arachnida</taxon>
        <taxon>Araneae</taxon>
        <taxon>Araneomorphae</taxon>
        <taxon>Entelegynae</taxon>
        <taxon>Araneoidea</taxon>
        <taxon>Nephilidae</taxon>
        <taxon>Nephila</taxon>
    </lineage>
</organism>
<reference evidence="2" key="1">
    <citation type="submission" date="2013-07" db="EMBL/GenBank/DDBJ databases">
        <title>Nephila pilipes venom gland.</title>
        <authorList>
            <person name="Huo L.J."/>
        </authorList>
    </citation>
    <scope>NUCLEOTIDE SEQUENCE</scope>
    <source>
        <tissue evidence="2">Venom gland</tissue>
    </source>
</reference>
<evidence type="ECO:0000256" key="1">
    <source>
        <dbReference type="SAM" id="SignalP"/>
    </source>
</evidence>
<dbReference type="InterPro" id="IPR036526">
    <property type="entry name" value="C-N_Hydrolase_sf"/>
</dbReference>
<dbReference type="Gene3D" id="3.60.110.10">
    <property type="entry name" value="Carbon-nitrogen hydrolase"/>
    <property type="match status" value="1"/>
</dbReference>